<dbReference type="EMBL" id="CP063169">
    <property type="protein sequence ID" value="QOR71430.1"/>
    <property type="molecule type" value="Genomic_DNA"/>
</dbReference>
<dbReference type="InterPro" id="IPR000917">
    <property type="entry name" value="Sulfatase_N"/>
</dbReference>
<evidence type="ECO:0000256" key="3">
    <source>
        <dbReference type="ARBA" id="ARBA00022801"/>
    </source>
</evidence>
<dbReference type="CDD" id="cd16027">
    <property type="entry name" value="SGSH"/>
    <property type="match status" value="1"/>
</dbReference>
<dbReference type="KEGG" id="halt:IM660_03785"/>
<evidence type="ECO:0000313" key="6">
    <source>
        <dbReference type="EMBL" id="QOR71430.1"/>
    </source>
</evidence>
<name>A0A7M1SV17_9MICO</name>
<dbReference type="PANTHER" id="PTHR42693:SF53">
    <property type="entry name" value="ENDO-4-O-SULFATASE"/>
    <property type="match status" value="1"/>
</dbReference>
<dbReference type="Gene3D" id="3.40.720.10">
    <property type="entry name" value="Alkaline Phosphatase, subunit A"/>
    <property type="match status" value="1"/>
</dbReference>
<evidence type="ECO:0000256" key="2">
    <source>
        <dbReference type="ARBA" id="ARBA00022723"/>
    </source>
</evidence>
<evidence type="ECO:0000256" key="1">
    <source>
        <dbReference type="ARBA" id="ARBA00008779"/>
    </source>
</evidence>
<dbReference type="SUPFAM" id="SSF48371">
    <property type="entry name" value="ARM repeat"/>
    <property type="match status" value="1"/>
</dbReference>
<dbReference type="SUPFAM" id="SSF53649">
    <property type="entry name" value="Alkaline phosphatase-like"/>
    <property type="match status" value="1"/>
</dbReference>
<dbReference type="GO" id="GO:0046872">
    <property type="term" value="F:metal ion binding"/>
    <property type="evidence" value="ECO:0007669"/>
    <property type="project" value="UniProtKB-KW"/>
</dbReference>
<dbReference type="RefSeq" id="WP_193498091.1">
    <property type="nucleotide sequence ID" value="NZ_CP063169.1"/>
</dbReference>
<protein>
    <submittedName>
        <fullName evidence="6">Sulfatase-like hydrolase/transferase</fullName>
    </submittedName>
</protein>
<dbReference type="GO" id="GO:0004065">
    <property type="term" value="F:arylsulfatase activity"/>
    <property type="evidence" value="ECO:0007669"/>
    <property type="project" value="TreeGrafter"/>
</dbReference>
<dbReference type="InterPro" id="IPR011989">
    <property type="entry name" value="ARM-like"/>
</dbReference>
<evidence type="ECO:0000256" key="4">
    <source>
        <dbReference type="ARBA" id="ARBA00022837"/>
    </source>
</evidence>
<proteinExistence type="inferred from homology"/>
<gene>
    <name evidence="6" type="ORF">IM660_03785</name>
</gene>
<dbReference type="PROSITE" id="PS00523">
    <property type="entry name" value="SULFATASE_1"/>
    <property type="match status" value="1"/>
</dbReference>
<keyword evidence="7" id="KW-1185">Reference proteome</keyword>
<keyword evidence="4" id="KW-0106">Calcium</keyword>
<dbReference type="GO" id="GO:0016740">
    <property type="term" value="F:transferase activity"/>
    <property type="evidence" value="ECO:0007669"/>
    <property type="project" value="UniProtKB-KW"/>
</dbReference>
<accession>A0A7M1SV17</accession>
<feature type="domain" description="Sulfatase N-terminal" evidence="5">
    <location>
        <begin position="8"/>
        <end position="101"/>
    </location>
</feature>
<organism evidence="6 7">
    <name type="scientific">Ruania alkalisoli</name>
    <dbReference type="NCBI Taxonomy" id="2779775"/>
    <lineage>
        <taxon>Bacteria</taxon>
        <taxon>Bacillati</taxon>
        <taxon>Actinomycetota</taxon>
        <taxon>Actinomycetes</taxon>
        <taxon>Micrococcales</taxon>
        <taxon>Ruaniaceae</taxon>
        <taxon>Ruania</taxon>
    </lineage>
</organism>
<sequence>MPPSTAQPNILWLVSEDNSRYLGCYGDPVAHTPRLDALAAEGIRYDQAYAVAPVCAPSRFSIITGMYPWSVPGAEHMRANVDLPPHVHPFTAYLRQVGYYCTNASKTDYNAKVSIEAAWDQCSEDAHWRDRAPGQPFFSVVNFMETHESCLFDGHDQTDTDPGSVRVPAYLPDTATVRADLAHYYDHMSRLDDQIGTVLDEIERDGLSEDTIVVYYADHGGVQPRSKRFCYDSGLAVPLLVHVPERWRAHAAADPGPSAEAITLMDLPATVLSLAGIRPPDHLHGRAALGPHRRPAPTLVFGGRSRMDERYDLQRTVRDHRFRYLRNYQPCLPAGQHLGYMWQQQSVQEWEELARTGDLPAVQRTFWEHKHAEALYDLQADPDEVHNLAGDPRHADIRDRLSASLDDHMREVGDTGFLLEGSFEPLGDGDLGTLMTLAATVARHEPVPSGEHATHPHSAIRAWAARAAQAALTCPEHPGIDAALREEHQRTLELLVHDPVPGIRIIALEAVADEAAIGHLIALLGHDDEPVRLQSANALDRLAERGRIPTSLTDRLTAALTAPTATQDRYLPRIAEHMSRHLGAAGA</sequence>
<keyword evidence="6" id="KW-0808">Transferase</keyword>
<evidence type="ECO:0000313" key="7">
    <source>
        <dbReference type="Proteomes" id="UP000593758"/>
    </source>
</evidence>
<dbReference type="Gene3D" id="1.25.10.10">
    <property type="entry name" value="Leucine-rich Repeat Variant"/>
    <property type="match status" value="1"/>
</dbReference>
<comment type="similarity">
    <text evidence="1">Belongs to the sulfatase family.</text>
</comment>
<dbReference type="PANTHER" id="PTHR42693">
    <property type="entry name" value="ARYLSULFATASE FAMILY MEMBER"/>
    <property type="match status" value="1"/>
</dbReference>
<dbReference type="InterPro" id="IPR024607">
    <property type="entry name" value="Sulfatase_CS"/>
</dbReference>
<evidence type="ECO:0000259" key="5">
    <source>
        <dbReference type="Pfam" id="PF00884"/>
    </source>
</evidence>
<dbReference type="InterPro" id="IPR016024">
    <property type="entry name" value="ARM-type_fold"/>
</dbReference>
<dbReference type="InterPro" id="IPR050738">
    <property type="entry name" value="Sulfatase"/>
</dbReference>
<dbReference type="AlphaFoldDB" id="A0A7M1SV17"/>
<reference evidence="6 7" key="1">
    <citation type="submission" date="2020-10" db="EMBL/GenBank/DDBJ databases">
        <title>Haloactinobacterium sp. RN3S43, a bacterium isolated from saline soil.</title>
        <authorList>
            <person name="Sun J.-Q."/>
        </authorList>
    </citation>
    <scope>NUCLEOTIDE SEQUENCE [LARGE SCALE GENOMIC DNA]</scope>
    <source>
        <strain evidence="6 7">RN3S43</strain>
    </source>
</reference>
<dbReference type="InterPro" id="IPR017850">
    <property type="entry name" value="Alkaline_phosphatase_core_sf"/>
</dbReference>
<keyword evidence="3 6" id="KW-0378">Hydrolase</keyword>
<dbReference type="Proteomes" id="UP000593758">
    <property type="component" value="Chromosome"/>
</dbReference>
<dbReference type="Pfam" id="PF00884">
    <property type="entry name" value="Sulfatase"/>
    <property type="match status" value="2"/>
</dbReference>
<feature type="domain" description="Sulfatase N-terminal" evidence="5">
    <location>
        <begin position="129"/>
        <end position="277"/>
    </location>
</feature>
<keyword evidence="2" id="KW-0479">Metal-binding</keyword>